<dbReference type="EMBL" id="CH476603">
    <property type="protein sequence ID" value="EAU32328.1"/>
    <property type="molecule type" value="Genomic_DNA"/>
</dbReference>
<organism evidence="2 3">
    <name type="scientific">Aspergillus terreus (strain NIH 2624 / FGSC A1156)</name>
    <dbReference type="NCBI Taxonomy" id="341663"/>
    <lineage>
        <taxon>Eukaryota</taxon>
        <taxon>Fungi</taxon>
        <taxon>Dikarya</taxon>
        <taxon>Ascomycota</taxon>
        <taxon>Pezizomycotina</taxon>
        <taxon>Eurotiomycetes</taxon>
        <taxon>Eurotiomycetidae</taxon>
        <taxon>Eurotiales</taxon>
        <taxon>Aspergillaceae</taxon>
        <taxon>Aspergillus</taxon>
        <taxon>Aspergillus subgen. Circumdati</taxon>
    </lineage>
</organism>
<dbReference type="GeneID" id="4319345"/>
<dbReference type="PANTHER" id="PTHR35043:SF8">
    <property type="entry name" value="DUF4220 DOMAIN-CONTAINING PROTEIN"/>
    <property type="match status" value="1"/>
</dbReference>
<proteinExistence type="predicted"/>
<evidence type="ECO:0000313" key="3">
    <source>
        <dbReference type="Proteomes" id="UP000007963"/>
    </source>
</evidence>
<dbReference type="Proteomes" id="UP000007963">
    <property type="component" value="Unassembled WGS sequence"/>
</dbReference>
<accession>Q0CH98</accession>
<dbReference type="HOGENOM" id="CLU_1518228_0_0_1"/>
<dbReference type="OMA" id="MNASTNG"/>
<gene>
    <name evidence="2" type="ORF">ATEG_06944</name>
</gene>
<dbReference type="VEuPathDB" id="FungiDB:ATEG_06944"/>
<dbReference type="PANTHER" id="PTHR35043">
    <property type="entry name" value="TRANSCRIPTION FACTOR DOMAIN-CONTAINING PROTEIN"/>
    <property type="match status" value="1"/>
</dbReference>
<keyword evidence="1" id="KW-0472">Membrane</keyword>
<dbReference type="eggNOG" id="ENOG502R8DM">
    <property type="taxonomic scope" value="Eukaryota"/>
</dbReference>
<evidence type="ECO:0000313" key="2">
    <source>
        <dbReference type="EMBL" id="EAU32328.1"/>
    </source>
</evidence>
<feature type="transmembrane region" description="Helical" evidence="1">
    <location>
        <begin position="59"/>
        <end position="78"/>
    </location>
</feature>
<name>Q0CH98_ASPTN</name>
<evidence type="ECO:0000256" key="1">
    <source>
        <dbReference type="SAM" id="Phobius"/>
    </source>
</evidence>
<keyword evidence="1" id="KW-0812">Transmembrane</keyword>
<feature type="transmembrane region" description="Helical" evidence="1">
    <location>
        <begin position="24"/>
        <end position="44"/>
    </location>
</feature>
<sequence length="185" mass="21199">MKNATDIPIHGWVSSGKDRGSIDILWSCCVTIVLCCWVSVYPNVGSPTDKWYHSFIDKFNLFCISILGPDFLFGIAFGQFSSARRSMKLFNEDKRLEHGFRWTYTYAFFVDMGGIHLTSPDFPQGFPINAQQLHYLIMHNHVDPPDMEAMDISERNSADTLSRPFGFLSRKSKDFAKVCPSRPWN</sequence>
<dbReference type="STRING" id="341663.Q0CH98"/>
<reference evidence="3" key="1">
    <citation type="submission" date="2005-09" db="EMBL/GenBank/DDBJ databases">
        <title>Annotation of the Aspergillus terreus NIH2624 genome.</title>
        <authorList>
            <person name="Birren B.W."/>
            <person name="Lander E.S."/>
            <person name="Galagan J.E."/>
            <person name="Nusbaum C."/>
            <person name="Devon K."/>
            <person name="Henn M."/>
            <person name="Ma L.-J."/>
            <person name="Jaffe D.B."/>
            <person name="Butler J."/>
            <person name="Alvarez P."/>
            <person name="Gnerre S."/>
            <person name="Grabherr M."/>
            <person name="Kleber M."/>
            <person name="Mauceli E.W."/>
            <person name="Brockman W."/>
            <person name="Rounsley S."/>
            <person name="Young S.K."/>
            <person name="LaButti K."/>
            <person name="Pushparaj V."/>
            <person name="DeCaprio D."/>
            <person name="Crawford M."/>
            <person name="Koehrsen M."/>
            <person name="Engels R."/>
            <person name="Montgomery P."/>
            <person name="Pearson M."/>
            <person name="Howarth C."/>
            <person name="Larson L."/>
            <person name="Luoma S."/>
            <person name="White J."/>
            <person name="Alvarado L."/>
            <person name="Kodira C.D."/>
            <person name="Zeng Q."/>
            <person name="Oleary S."/>
            <person name="Yandava C."/>
            <person name="Denning D.W."/>
            <person name="Nierman W.C."/>
            <person name="Milne T."/>
            <person name="Madden K."/>
        </authorList>
    </citation>
    <scope>NUCLEOTIDE SEQUENCE [LARGE SCALE GENOMIC DNA]</scope>
    <source>
        <strain evidence="3">NIH 2624 / FGSC A1156</strain>
    </source>
</reference>
<dbReference type="OrthoDB" id="9451547at2759"/>
<protein>
    <submittedName>
        <fullName evidence="2">Uncharacterized protein</fullName>
    </submittedName>
</protein>
<dbReference type="RefSeq" id="XP_001209630.1">
    <property type="nucleotide sequence ID" value="XM_001209630.1"/>
</dbReference>
<dbReference type="AlphaFoldDB" id="Q0CH98"/>
<keyword evidence="1" id="KW-1133">Transmembrane helix</keyword>